<name>A0A2S5A6Q7_9SPHI</name>
<protein>
    <recommendedName>
        <fullName evidence="4">Porin</fullName>
    </recommendedName>
</protein>
<proteinExistence type="predicted"/>
<evidence type="ECO:0008006" key="4">
    <source>
        <dbReference type="Google" id="ProtNLM"/>
    </source>
</evidence>
<dbReference type="InterPro" id="IPR045748">
    <property type="entry name" value="DcaP"/>
</dbReference>
<gene>
    <name evidence="2" type="ORF">C3K47_05485</name>
</gene>
<dbReference type="Proteomes" id="UP000236893">
    <property type="component" value="Unassembled WGS sequence"/>
</dbReference>
<dbReference type="OrthoDB" id="790324at2"/>
<keyword evidence="3" id="KW-1185">Reference proteome</keyword>
<evidence type="ECO:0000256" key="1">
    <source>
        <dbReference type="SAM" id="SignalP"/>
    </source>
</evidence>
<dbReference type="Pfam" id="PF19577">
    <property type="entry name" value="DcaP"/>
    <property type="match status" value="1"/>
</dbReference>
<dbReference type="AlphaFoldDB" id="A0A2S5A6Q7"/>
<feature type="chain" id="PRO_5015733473" description="Porin" evidence="1">
    <location>
        <begin position="20"/>
        <end position="399"/>
    </location>
</feature>
<dbReference type="RefSeq" id="WP_103788108.1">
    <property type="nucleotide sequence ID" value="NZ_PQVF01000003.1"/>
</dbReference>
<evidence type="ECO:0000313" key="3">
    <source>
        <dbReference type="Proteomes" id="UP000236893"/>
    </source>
</evidence>
<feature type="signal peptide" evidence="1">
    <location>
        <begin position="1"/>
        <end position="19"/>
    </location>
</feature>
<keyword evidence="1" id="KW-0732">Signal</keyword>
<dbReference type="SUPFAM" id="SSF56935">
    <property type="entry name" value="Porins"/>
    <property type="match status" value="1"/>
</dbReference>
<reference evidence="2 3" key="1">
    <citation type="submission" date="2018-01" db="EMBL/GenBank/DDBJ databases">
        <authorList>
            <person name="Gaut B.S."/>
            <person name="Morton B.R."/>
            <person name="Clegg M.T."/>
            <person name="Duvall M.R."/>
        </authorList>
    </citation>
    <scope>NUCLEOTIDE SEQUENCE [LARGE SCALE GENOMIC DNA]</scope>
    <source>
        <strain evidence="2 3">HR-AV</strain>
    </source>
</reference>
<evidence type="ECO:0000313" key="2">
    <source>
        <dbReference type="EMBL" id="POY37977.1"/>
    </source>
</evidence>
<comment type="caution">
    <text evidence="2">The sequence shown here is derived from an EMBL/GenBank/DDBJ whole genome shotgun (WGS) entry which is preliminary data.</text>
</comment>
<sequence>MRKYCLVLLINLIYLNLFAQEEEKPVFVIGGQIMADMGYNFNQVNPDWFDVMRPTQLPAFKNQYGTDGNVFFGVRQSSLDFRTYMPTPLGKLRSRFAFDLIGVGKDVGRTAFHLSYAYVEIGKLEFGQDWSLFCDLGLYPNAIEYWGPSGLSFFRNIQLRFTPLNGANRFAIAFERPGGSADQGIYRDRIELQDVKPKFQLPDLSAEFRMTRNWGYAELAGLVRRMAWEDQGAQPYDFSGSAIGWGLNLTTNLKLGQKSMFLGGVIIGQGIENYMNDAPEDVGVKNDFDNVNAPFKGVALPLFSYSAYLNHQWNERFSSIIGFSAITIDNTDGQKEDAFHIGRYASTNLLYYPIPNLTAGIEFQWIQRENFNDGWKTSASKIQISFRYSFMHEFNKSKM</sequence>
<dbReference type="EMBL" id="PQVF01000003">
    <property type="protein sequence ID" value="POY37977.1"/>
    <property type="molecule type" value="Genomic_DNA"/>
</dbReference>
<accession>A0A2S5A6Q7</accession>
<organism evidence="2 3">
    <name type="scientific">Solitalea longa</name>
    <dbReference type="NCBI Taxonomy" id="2079460"/>
    <lineage>
        <taxon>Bacteria</taxon>
        <taxon>Pseudomonadati</taxon>
        <taxon>Bacteroidota</taxon>
        <taxon>Sphingobacteriia</taxon>
        <taxon>Sphingobacteriales</taxon>
        <taxon>Sphingobacteriaceae</taxon>
        <taxon>Solitalea</taxon>
    </lineage>
</organism>